<protein>
    <submittedName>
        <fullName evidence="1">Uncharacterized protein</fullName>
    </submittedName>
</protein>
<sequence>MRTRGSRWCGGRRAVALALVLGAALVLRVPLHSRLSADFPRLSPRALAHFLADFSNYPKLYPDIYSWSVEEESGNYTSWRYSVSYSCGERCVGRVEVWHGEEGAGAGGGRHLLRVVDERCSHLPLLPFPRFCAEGPMGARLAESARGACGPAQALLGRCRLAARRRRHLDALRLALA</sequence>
<dbReference type="Proteomes" id="UP000837857">
    <property type="component" value="Unassembled WGS sequence"/>
</dbReference>
<reference evidence="1" key="1">
    <citation type="submission" date="2022-03" db="EMBL/GenBank/DDBJ databases">
        <authorList>
            <person name="Martin H S."/>
        </authorList>
    </citation>
    <scope>NUCLEOTIDE SEQUENCE [LARGE SCALE GENOMIC DNA]</scope>
</reference>
<evidence type="ECO:0000313" key="1">
    <source>
        <dbReference type="EMBL" id="CAH2080315.1"/>
    </source>
</evidence>
<comment type="caution">
    <text evidence="1">The sequence shown here is derived from an EMBL/GenBank/DDBJ whole genome shotgun (WGS) entry which is preliminary data.</text>
</comment>
<evidence type="ECO:0000313" key="2">
    <source>
        <dbReference type="Proteomes" id="UP000837857"/>
    </source>
</evidence>
<name>A0ABN8J8E1_9NEOP</name>
<accession>A0ABN8J8E1</accession>
<feature type="non-terminal residue" evidence="1">
    <location>
        <position position="177"/>
    </location>
</feature>
<dbReference type="EMBL" id="CAKOGK010000197">
    <property type="protein sequence ID" value="CAH2080315.1"/>
    <property type="molecule type" value="Genomic_DNA"/>
</dbReference>
<proteinExistence type="predicted"/>
<organism evidence="1 2">
    <name type="scientific">Iphiclides podalirius</name>
    <name type="common">scarce swallowtail</name>
    <dbReference type="NCBI Taxonomy" id="110791"/>
    <lineage>
        <taxon>Eukaryota</taxon>
        <taxon>Metazoa</taxon>
        <taxon>Ecdysozoa</taxon>
        <taxon>Arthropoda</taxon>
        <taxon>Hexapoda</taxon>
        <taxon>Insecta</taxon>
        <taxon>Pterygota</taxon>
        <taxon>Neoptera</taxon>
        <taxon>Endopterygota</taxon>
        <taxon>Lepidoptera</taxon>
        <taxon>Glossata</taxon>
        <taxon>Ditrysia</taxon>
        <taxon>Papilionoidea</taxon>
        <taxon>Papilionidae</taxon>
        <taxon>Papilioninae</taxon>
        <taxon>Iphiclides</taxon>
    </lineage>
</organism>
<gene>
    <name evidence="1" type="ORF">IPOD504_LOCUS17786</name>
</gene>
<keyword evidence="2" id="KW-1185">Reference proteome</keyword>